<gene>
    <name evidence="1" type="ORF">NDU88_002842</name>
    <name evidence="2" type="ORF">NDU88_002843</name>
</gene>
<dbReference type="AlphaFoldDB" id="A0AAV7TMD5"/>
<keyword evidence="3" id="KW-1185">Reference proteome</keyword>
<dbReference type="EMBL" id="JANPWB010000006">
    <property type="protein sequence ID" value="KAJ1177590.1"/>
    <property type="molecule type" value="Genomic_DNA"/>
</dbReference>
<evidence type="ECO:0000313" key="2">
    <source>
        <dbReference type="EMBL" id="KAJ1177590.1"/>
    </source>
</evidence>
<comment type="caution">
    <text evidence="2">The sequence shown here is derived from an EMBL/GenBank/DDBJ whole genome shotgun (WGS) entry which is preliminary data.</text>
</comment>
<protein>
    <submittedName>
        <fullName evidence="2">Uncharacterized protein</fullName>
    </submittedName>
</protein>
<dbReference type="Proteomes" id="UP001066276">
    <property type="component" value="Chromosome 3_2"/>
</dbReference>
<sequence>MLSSPSEQMRFTAGRRHIFINFKHRTSLEKALAYSLKGRNTCWLLYHRTTLLDLFSNSPDWIIKFAD</sequence>
<evidence type="ECO:0000313" key="1">
    <source>
        <dbReference type="EMBL" id="KAJ1177589.1"/>
    </source>
</evidence>
<evidence type="ECO:0000313" key="3">
    <source>
        <dbReference type="Proteomes" id="UP001066276"/>
    </source>
</evidence>
<organism evidence="2 3">
    <name type="scientific">Pleurodeles waltl</name>
    <name type="common">Iberian ribbed newt</name>
    <dbReference type="NCBI Taxonomy" id="8319"/>
    <lineage>
        <taxon>Eukaryota</taxon>
        <taxon>Metazoa</taxon>
        <taxon>Chordata</taxon>
        <taxon>Craniata</taxon>
        <taxon>Vertebrata</taxon>
        <taxon>Euteleostomi</taxon>
        <taxon>Amphibia</taxon>
        <taxon>Batrachia</taxon>
        <taxon>Caudata</taxon>
        <taxon>Salamandroidea</taxon>
        <taxon>Salamandridae</taxon>
        <taxon>Pleurodelinae</taxon>
        <taxon>Pleurodeles</taxon>
    </lineage>
</organism>
<accession>A0AAV7TMD5</accession>
<reference evidence="2" key="1">
    <citation type="journal article" date="2022" name="bioRxiv">
        <title>Sequencing and chromosome-scale assembly of the giantPleurodeles waltlgenome.</title>
        <authorList>
            <person name="Brown T."/>
            <person name="Elewa A."/>
            <person name="Iarovenko S."/>
            <person name="Subramanian E."/>
            <person name="Araus A.J."/>
            <person name="Petzold A."/>
            <person name="Susuki M."/>
            <person name="Suzuki K.-i.T."/>
            <person name="Hayashi T."/>
            <person name="Toyoda A."/>
            <person name="Oliveira C."/>
            <person name="Osipova E."/>
            <person name="Leigh N.D."/>
            <person name="Simon A."/>
            <person name="Yun M.H."/>
        </authorList>
    </citation>
    <scope>NUCLEOTIDE SEQUENCE</scope>
    <source>
        <strain evidence="2">20211129_DDA</strain>
        <tissue evidence="2">Liver</tissue>
    </source>
</reference>
<dbReference type="EMBL" id="JANPWB010000006">
    <property type="protein sequence ID" value="KAJ1177589.1"/>
    <property type="molecule type" value="Genomic_DNA"/>
</dbReference>
<name>A0AAV7TMD5_PLEWA</name>
<proteinExistence type="predicted"/>